<keyword evidence="2" id="KW-1185">Reference proteome</keyword>
<proteinExistence type="predicted"/>
<protein>
    <submittedName>
        <fullName evidence="1">Uncharacterized protein</fullName>
    </submittedName>
</protein>
<organism evidence="1 2">
    <name type="scientific">Cichorium intybus</name>
    <name type="common">Chicory</name>
    <dbReference type="NCBI Taxonomy" id="13427"/>
    <lineage>
        <taxon>Eukaryota</taxon>
        <taxon>Viridiplantae</taxon>
        <taxon>Streptophyta</taxon>
        <taxon>Embryophyta</taxon>
        <taxon>Tracheophyta</taxon>
        <taxon>Spermatophyta</taxon>
        <taxon>Magnoliopsida</taxon>
        <taxon>eudicotyledons</taxon>
        <taxon>Gunneridae</taxon>
        <taxon>Pentapetalae</taxon>
        <taxon>asterids</taxon>
        <taxon>campanulids</taxon>
        <taxon>Asterales</taxon>
        <taxon>Asteraceae</taxon>
        <taxon>Cichorioideae</taxon>
        <taxon>Cichorieae</taxon>
        <taxon>Cichoriinae</taxon>
        <taxon>Cichorium</taxon>
    </lineage>
</organism>
<evidence type="ECO:0000313" key="1">
    <source>
        <dbReference type="EMBL" id="KAI3753798.1"/>
    </source>
</evidence>
<sequence length="338" mass="37987">MSTVPMAVMLPSEPVKVVRPVELPPIHEPEPPFHGGLLVNEPVKIAVASYTYNNSPKFVQAPEPDFSTPQFADEYRYEGINAATDAYDEITKHSVNKPVKVAAASYNSSPKFVQAREPDYGTPQFTDEFENEDMKVATEAYEEITKNRVNKHVISMSAWTPSKINQADFTLPVEKPPASARFSHRKPAKATTEGGRTLGVAKPKRQDTLETTWKTITEGRSVPLTRHLRKSDTWETHGQGRHSRNSEDLPIDHHPERMTKSDTFDVNRGGGSSRKPPAPPSKLSRSGGSGRLRKEPSLGQEELNRKVEAFIKKFNEDMRLQRQESLNQYMEMINRGAH</sequence>
<evidence type="ECO:0000313" key="2">
    <source>
        <dbReference type="Proteomes" id="UP001055811"/>
    </source>
</evidence>
<name>A0ACB9E5D8_CICIN</name>
<dbReference type="Proteomes" id="UP001055811">
    <property type="component" value="Linkage Group LG04"/>
</dbReference>
<reference evidence="2" key="1">
    <citation type="journal article" date="2022" name="Mol. Ecol. Resour.">
        <title>The genomes of chicory, endive, great burdock and yacon provide insights into Asteraceae palaeo-polyploidization history and plant inulin production.</title>
        <authorList>
            <person name="Fan W."/>
            <person name="Wang S."/>
            <person name="Wang H."/>
            <person name="Wang A."/>
            <person name="Jiang F."/>
            <person name="Liu H."/>
            <person name="Zhao H."/>
            <person name="Xu D."/>
            <person name="Zhang Y."/>
        </authorList>
    </citation>
    <scope>NUCLEOTIDE SEQUENCE [LARGE SCALE GENOMIC DNA]</scope>
    <source>
        <strain evidence="2">cv. Punajuju</strain>
    </source>
</reference>
<dbReference type="EMBL" id="CM042012">
    <property type="protein sequence ID" value="KAI3753798.1"/>
    <property type="molecule type" value="Genomic_DNA"/>
</dbReference>
<comment type="caution">
    <text evidence="1">The sequence shown here is derived from an EMBL/GenBank/DDBJ whole genome shotgun (WGS) entry which is preliminary data.</text>
</comment>
<accession>A0ACB9E5D8</accession>
<reference evidence="1 2" key="2">
    <citation type="journal article" date="2022" name="Mol. Ecol. Resour.">
        <title>The genomes of chicory, endive, great burdock and yacon provide insights into Asteraceae paleo-polyploidization history and plant inulin production.</title>
        <authorList>
            <person name="Fan W."/>
            <person name="Wang S."/>
            <person name="Wang H."/>
            <person name="Wang A."/>
            <person name="Jiang F."/>
            <person name="Liu H."/>
            <person name="Zhao H."/>
            <person name="Xu D."/>
            <person name="Zhang Y."/>
        </authorList>
    </citation>
    <scope>NUCLEOTIDE SEQUENCE [LARGE SCALE GENOMIC DNA]</scope>
    <source>
        <strain evidence="2">cv. Punajuju</strain>
        <tissue evidence="1">Leaves</tissue>
    </source>
</reference>
<gene>
    <name evidence="1" type="ORF">L2E82_25862</name>
</gene>